<dbReference type="InterPro" id="IPR023391">
    <property type="entry name" value="Prot_translocase_SecE_dom_sf"/>
</dbReference>
<evidence type="ECO:0000313" key="2">
    <source>
        <dbReference type="EMBL" id="EQD52455.1"/>
    </source>
</evidence>
<feature type="transmembrane region" description="Helical" evidence="1">
    <location>
        <begin position="41"/>
        <end position="66"/>
    </location>
</feature>
<dbReference type="InterPro" id="IPR008158">
    <property type="entry name" value="Translocase_Sec61-g"/>
</dbReference>
<protein>
    <submittedName>
        <fullName evidence="2">Protein translocase SEC61 complex gamma subunit</fullName>
    </submittedName>
</protein>
<comment type="caution">
    <text evidence="2">The sequence shown here is derived from an EMBL/GenBank/DDBJ whole genome shotgun (WGS) entry which is preliminary data.</text>
</comment>
<keyword evidence="1" id="KW-1133">Transmembrane helix</keyword>
<dbReference type="GO" id="GO:0016020">
    <property type="term" value="C:membrane"/>
    <property type="evidence" value="ECO:0007669"/>
    <property type="project" value="InterPro"/>
</dbReference>
<reference evidence="2" key="2">
    <citation type="journal article" date="2014" name="ISME J.">
        <title>Microbial stratification in low pH oxic and suboxic macroscopic growths along an acid mine drainage.</title>
        <authorList>
            <person name="Mendez-Garcia C."/>
            <person name="Mesa V."/>
            <person name="Sprenger R.R."/>
            <person name="Richter M."/>
            <person name="Diez M.S."/>
            <person name="Solano J."/>
            <person name="Bargiela R."/>
            <person name="Golyshina O.V."/>
            <person name="Manteca A."/>
            <person name="Ramos J.L."/>
            <person name="Gallego J.R."/>
            <person name="Llorente I."/>
            <person name="Martins Dos Santos V.A."/>
            <person name="Jensen O.N."/>
            <person name="Pelaez A.I."/>
            <person name="Sanchez J."/>
            <person name="Ferrer M."/>
        </authorList>
    </citation>
    <scope>NUCLEOTIDE SEQUENCE</scope>
</reference>
<keyword evidence="1" id="KW-0472">Membrane</keyword>
<dbReference type="NCBIfam" id="TIGR00327">
    <property type="entry name" value="secE_euk_arch"/>
    <property type="match status" value="1"/>
</dbReference>
<dbReference type="GO" id="GO:0008320">
    <property type="term" value="F:protein transmembrane transporter activity"/>
    <property type="evidence" value="ECO:0007669"/>
    <property type="project" value="InterPro"/>
</dbReference>
<proteinExistence type="predicted"/>
<dbReference type="SUPFAM" id="SSF103456">
    <property type="entry name" value="Preprotein translocase SecE subunit"/>
    <property type="match status" value="1"/>
</dbReference>
<gene>
    <name evidence="2" type="ORF">B1B_10727</name>
</gene>
<dbReference type="AlphaFoldDB" id="T1BE33"/>
<reference evidence="2" key="1">
    <citation type="submission" date="2013-08" db="EMBL/GenBank/DDBJ databases">
        <authorList>
            <person name="Mendez C."/>
            <person name="Richter M."/>
            <person name="Ferrer M."/>
            <person name="Sanchez J."/>
        </authorList>
    </citation>
    <scope>NUCLEOTIDE SEQUENCE</scope>
</reference>
<evidence type="ECO:0000256" key="1">
    <source>
        <dbReference type="SAM" id="Phobius"/>
    </source>
</evidence>
<dbReference type="Gene3D" id="1.20.5.820">
    <property type="entry name" value="Preprotein translocase SecE subunit"/>
    <property type="match status" value="1"/>
</dbReference>
<keyword evidence="1" id="KW-0812">Transmembrane</keyword>
<dbReference type="EMBL" id="AUZY01006968">
    <property type="protein sequence ID" value="EQD52455.1"/>
    <property type="molecule type" value="Genomic_DNA"/>
</dbReference>
<sequence length="89" mass="10104">MGWLDRARGIQDKLDNRFKSVGHGKYGRILRMARKPDVEEYVRVLEVAAIGAALIGGIGFLIYIFFTQGGPWIWTQLSNTLWLMPRGLP</sequence>
<organism evidence="2">
    <name type="scientific">mine drainage metagenome</name>
    <dbReference type="NCBI Taxonomy" id="410659"/>
    <lineage>
        <taxon>unclassified sequences</taxon>
        <taxon>metagenomes</taxon>
        <taxon>ecological metagenomes</taxon>
    </lineage>
</organism>
<accession>T1BE33</accession>
<name>T1BE33_9ZZZZ</name>